<reference evidence="2" key="1">
    <citation type="submission" date="2014-09" db="EMBL/GenBank/DDBJ databases">
        <authorList>
            <person name="Probst J Alexander"/>
        </authorList>
    </citation>
    <scope>NUCLEOTIDE SEQUENCE</scope>
</reference>
<feature type="transmembrane region" description="Helical" evidence="1">
    <location>
        <begin position="296"/>
        <end position="315"/>
    </location>
</feature>
<keyword evidence="1" id="KW-1133">Transmembrane helix</keyword>
<feature type="transmembrane region" description="Helical" evidence="1">
    <location>
        <begin position="191"/>
        <end position="209"/>
    </location>
</feature>
<keyword evidence="1" id="KW-0472">Membrane</keyword>
<dbReference type="EMBL" id="CCXY01000086">
    <property type="protein sequence ID" value="CEG11892.1"/>
    <property type="molecule type" value="Genomic_DNA"/>
</dbReference>
<feature type="transmembrane region" description="Helical" evidence="1">
    <location>
        <begin position="167"/>
        <end position="185"/>
    </location>
</feature>
<feature type="transmembrane region" description="Helical" evidence="1">
    <location>
        <begin position="353"/>
        <end position="369"/>
    </location>
</feature>
<feature type="transmembrane region" description="Helical" evidence="1">
    <location>
        <begin position="327"/>
        <end position="346"/>
    </location>
</feature>
<accession>A0A098E7B7</accession>
<feature type="transmembrane region" description="Helical" evidence="1">
    <location>
        <begin position="7"/>
        <end position="26"/>
    </location>
</feature>
<dbReference type="AlphaFoldDB" id="A0A098E7B7"/>
<feature type="transmembrane region" description="Helical" evidence="1">
    <location>
        <begin position="94"/>
        <end position="112"/>
    </location>
</feature>
<feature type="transmembrane region" description="Helical" evidence="1">
    <location>
        <begin position="270"/>
        <end position="291"/>
    </location>
</feature>
<feature type="transmembrane region" description="Helical" evidence="1">
    <location>
        <begin position="142"/>
        <end position="160"/>
    </location>
</feature>
<proteinExistence type="predicted"/>
<keyword evidence="1" id="KW-0812">Transmembrane</keyword>
<feature type="transmembrane region" description="Helical" evidence="1">
    <location>
        <begin position="230"/>
        <end position="250"/>
    </location>
</feature>
<feature type="transmembrane region" description="Helical" evidence="1">
    <location>
        <begin position="119"/>
        <end position="136"/>
    </location>
</feature>
<gene>
    <name evidence="2" type="ORF">MSIBF_A1760014</name>
</gene>
<evidence type="ECO:0000313" key="2">
    <source>
        <dbReference type="EMBL" id="CEG11892.1"/>
    </source>
</evidence>
<sequence>MDGRKNLLIIGSIIVLTILFALILNFSPHLYYPYPLHVDEYVHLETAKQIAEKEGSNNLTDPTGRFQQTNDMEIGYHIFLSEIFLFTNMKMSNAIFIPVIFSIFSMIITYIYLRRFSKITALVAIILIALIPTTVGFLGEKFIVPVNISFIAIPAVLFLIDRFERDSSVKNLIPFVPLISISLLFHPPSGFAVLTIILAYVILQGRNYLKTSHLNLKSERIKNRKKILKILLISAISVVIVIQLFIPSLLSKGIEAGTFTKQSYLDDIIYFPNYFGIFPLILAAVGIFFLIYRKNLLIPLSLLLLLIDLLVYIFFQKIFLFPFGRIYIYISILLSVCAAMGVYEILKFRGKFFRVRIVVVILLISLSIYEQLPKHNPYQYYQIMSADGFDYENFIWMKENTPKNSTILADSWKSKGLAIFAERKTYSYFPLGPSEKSMSYCESGDKFLINKCNNTEFLLNNNVDYVYSCNCENENLTEIKRCIFKTF</sequence>
<evidence type="ECO:0008006" key="3">
    <source>
        <dbReference type="Google" id="ProtNLM"/>
    </source>
</evidence>
<evidence type="ECO:0000256" key="1">
    <source>
        <dbReference type="SAM" id="Phobius"/>
    </source>
</evidence>
<organism evidence="2">
    <name type="scientific">groundwater metagenome</name>
    <dbReference type="NCBI Taxonomy" id="717931"/>
    <lineage>
        <taxon>unclassified sequences</taxon>
        <taxon>metagenomes</taxon>
        <taxon>ecological metagenomes</taxon>
    </lineage>
</organism>
<protein>
    <recommendedName>
        <fullName evidence="3">Glycosyltransferase RgtA/B/C/D-like domain-containing protein</fullName>
    </recommendedName>
</protein>
<name>A0A098E7B7_9ZZZZ</name>